<reference evidence="2 3" key="1">
    <citation type="journal article" date="2019" name="Sci. Rep.">
        <title>A high-quality genome of Eragrostis curvula grass provides insights into Poaceae evolution and supports new strategies to enhance forage quality.</title>
        <authorList>
            <person name="Carballo J."/>
            <person name="Santos B.A.C.M."/>
            <person name="Zappacosta D."/>
            <person name="Garbus I."/>
            <person name="Selva J.P."/>
            <person name="Gallo C.A."/>
            <person name="Diaz A."/>
            <person name="Albertini E."/>
            <person name="Caccamo M."/>
            <person name="Echenique V."/>
        </authorList>
    </citation>
    <scope>NUCLEOTIDE SEQUENCE [LARGE SCALE GENOMIC DNA]</scope>
    <source>
        <strain evidence="3">cv. Victoria</strain>
        <tissue evidence="2">Leaf</tissue>
    </source>
</reference>
<dbReference type="Gramene" id="TVU42909">
    <property type="protein sequence ID" value="TVU42909"/>
    <property type="gene ID" value="EJB05_09333"/>
</dbReference>
<organism evidence="2 3">
    <name type="scientific">Eragrostis curvula</name>
    <name type="common">weeping love grass</name>
    <dbReference type="NCBI Taxonomy" id="38414"/>
    <lineage>
        <taxon>Eukaryota</taxon>
        <taxon>Viridiplantae</taxon>
        <taxon>Streptophyta</taxon>
        <taxon>Embryophyta</taxon>
        <taxon>Tracheophyta</taxon>
        <taxon>Spermatophyta</taxon>
        <taxon>Magnoliopsida</taxon>
        <taxon>Liliopsida</taxon>
        <taxon>Poales</taxon>
        <taxon>Poaceae</taxon>
        <taxon>PACMAD clade</taxon>
        <taxon>Chloridoideae</taxon>
        <taxon>Eragrostideae</taxon>
        <taxon>Eragrostidinae</taxon>
        <taxon>Eragrostis</taxon>
    </lineage>
</organism>
<comment type="caution">
    <text evidence="2">The sequence shown here is derived from an EMBL/GenBank/DDBJ whole genome shotgun (WGS) entry which is preliminary data.</text>
</comment>
<accession>A0A5J9W3G3</accession>
<proteinExistence type="predicted"/>
<feature type="non-terminal residue" evidence="2">
    <location>
        <position position="1"/>
    </location>
</feature>
<dbReference type="AlphaFoldDB" id="A0A5J9W3G3"/>
<name>A0A5J9W3G3_9POAL</name>
<keyword evidence="1" id="KW-0732">Signal</keyword>
<protein>
    <submittedName>
        <fullName evidence="2">Uncharacterized protein</fullName>
    </submittedName>
</protein>
<sequence length="107" mass="12278">MSSWRSWSDAAGLLIRHILCRVLIFSDRTGNRLRIPDVPFISQSLTAVIIKKWHPDLQRHHWAPPIIYYLQVTQNVETEYASFIYDCICSVGCSCGCRKIAEDCSCC</sequence>
<feature type="chain" id="PRO_5023845268" evidence="1">
    <location>
        <begin position="21"/>
        <end position="107"/>
    </location>
</feature>
<evidence type="ECO:0000313" key="3">
    <source>
        <dbReference type="Proteomes" id="UP000324897"/>
    </source>
</evidence>
<evidence type="ECO:0000256" key="1">
    <source>
        <dbReference type="SAM" id="SignalP"/>
    </source>
</evidence>
<evidence type="ECO:0000313" key="2">
    <source>
        <dbReference type="EMBL" id="TVU42909.1"/>
    </source>
</evidence>
<dbReference type="Proteomes" id="UP000324897">
    <property type="component" value="Unassembled WGS sequence"/>
</dbReference>
<feature type="signal peptide" evidence="1">
    <location>
        <begin position="1"/>
        <end position="20"/>
    </location>
</feature>
<keyword evidence="3" id="KW-1185">Reference proteome</keyword>
<dbReference type="EMBL" id="RWGY01000005">
    <property type="protein sequence ID" value="TVU42909.1"/>
    <property type="molecule type" value="Genomic_DNA"/>
</dbReference>
<gene>
    <name evidence="2" type="ORF">EJB05_09333</name>
</gene>